<evidence type="ECO:0000313" key="3">
    <source>
        <dbReference type="EMBL" id="QQZ51109.1"/>
    </source>
</evidence>
<accession>A0A974S963</accession>
<feature type="domain" description="UbiC transcription regulator-associated" evidence="2">
    <location>
        <begin position="86"/>
        <end position="223"/>
    </location>
</feature>
<dbReference type="SUPFAM" id="SSF64288">
    <property type="entry name" value="Chorismate lyase-like"/>
    <property type="match status" value="1"/>
</dbReference>
<dbReference type="InterPro" id="IPR028978">
    <property type="entry name" value="Chorismate_lyase_/UTRA_dom_sf"/>
</dbReference>
<feature type="compositionally biased region" description="Low complexity" evidence="1">
    <location>
        <begin position="25"/>
        <end position="38"/>
    </location>
</feature>
<dbReference type="SMART" id="SM00866">
    <property type="entry name" value="UTRA"/>
    <property type="match status" value="1"/>
</dbReference>
<dbReference type="Gene3D" id="3.40.1410.10">
    <property type="entry name" value="Chorismate lyase-like"/>
    <property type="match status" value="1"/>
</dbReference>
<dbReference type="GO" id="GO:0003677">
    <property type="term" value="F:DNA binding"/>
    <property type="evidence" value="ECO:0007669"/>
    <property type="project" value="InterPro"/>
</dbReference>
<feature type="compositionally biased region" description="Basic and acidic residues" evidence="1">
    <location>
        <begin position="80"/>
        <end position="89"/>
    </location>
</feature>
<sequence length="224" mass="25124">MALWRAISQSLERRILARELTPATSSRRSSNSLGSSWSIATPSAERSPTCRKRGSSNPPRAGAAMCGGPRPHAAPAAPRFSEHVRERGRIPRTETLKLTARAADAKVAAQLGLRLGQPIIYLERRRFIDDEPTGISQHHFSHDRFPTFIEMYRARGSITQTLIDSGIPDYTRRRTAISARLPTADEAEQLHIPRHVPLLVHRYLNIDGLGRPLEYGISARRPRW</sequence>
<evidence type="ECO:0000259" key="2">
    <source>
        <dbReference type="SMART" id="SM00866"/>
    </source>
</evidence>
<evidence type="ECO:0000256" key="1">
    <source>
        <dbReference type="SAM" id="MobiDB-lite"/>
    </source>
</evidence>
<dbReference type="InterPro" id="IPR050679">
    <property type="entry name" value="Bact_HTH_transcr_reg"/>
</dbReference>
<dbReference type="PANTHER" id="PTHR44846:SF16">
    <property type="entry name" value="TRANSCRIPTIONAL REGULATOR PHNF-RELATED"/>
    <property type="match status" value="1"/>
</dbReference>
<dbReference type="EMBL" id="CP068570">
    <property type="protein sequence ID" value="QQZ51109.1"/>
    <property type="molecule type" value="Genomic_DNA"/>
</dbReference>
<dbReference type="GO" id="GO:0006355">
    <property type="term" value="P:regulation of DNA-templated transcription"/>
    <property type="evidence" value="ECO:0007669"/>
    <property type="project" value="InterPro"/>
</dbReference>
<feature type="region of interest" description="Disordered" evidence="1">
    <location>
        <begin position="21"/>
        <end position="89"/>
    </location>
</feature>
<name>A0A974S963_9CAUL</name>
<dbReference type="InterPro" id="IPR011663">
    <property type="entry name" value="UTRA"/>
</dbReference>
<dbReference type="AlphaFoldDB" id="A0A974S963"/>
<protein>
    <submittedName>
        <fullName evidence="3">UTRA domain-containing protein</fullName>
    </submittedName>
</protein>
<dbReference type="Pfam" id="PF07702">
    <property type="entry name" value="UTRA"/>
    <property type="match status" value="1"/>
</dbReference>
<reference evidence="3" key="1">
    <citation type="submission" date="2021-01" db="EMBL/GenBank/DDBJ databases">
        <title>Genome sequence of Phenylobacterium sp. 20VBR1 isolated from a valley glaceir, Ny-Alesund, Svalbard.</title>
        <authorList>
            <person name="Thomas F.A."/>
            <person name="Krishnan K.P."/>
            <person name="Sinha R.K."/>
        </authorList>
    </citation>
    <scope>NUCLEOTIDE SEQUENCE</scope>
    <source>
        <strain evidence="3">20VBR1</strain>
    </source>
</reference>
<gene>
    <name evidence="3" type="ORF">JKL49_08160</name>
</gene>
<organism evidence="3">
    <name type="scientific">Phenylobacterium glaciei</name>
    <dbReference type="NCBI Taxonomy" id="2803784"/>
    <lineage>
        <taxon>Bacteria</taxon>
        <taxon>Pseudomonadati</taxon>
        <taxon>Pseudomonadota</taxon>
        <taxon>Alphaproteobacteria</taxon>
        <taxon>Caulobacterales</taxon>
        <taxon>Caulobacteraceae</taxon>
        <taxon>Phenylobacterium</taxon>
    </lineage>
</organism>
<proteinExistence type="predicted"/>
<feature type="compositionally biased region" description="Low complexity" evidence="1">
    <location>
        <begin position="69"/>
        <end position="79"/>
    </location>
</feature>
<dbReference type="PANTHER" id="PTHR44846">
    <property type="entry name" value="MANNOSYL-D-GLYCERATE TRANSPORT/METABOLISM SYSTEM REPRESSOR MNGR-RELATED"/>
    <property type="match status" value="1"/>
</dbReference>